<evidence type="ECO:0000313" key="3">
    <source>
        <dbReference type="WBParaSite" id="TTAC_0000307701-mRNA-1"/>
    </source>
</evidence>
<proteinExistence type="predicted"/>
<name>A0A0R3WQN7_HYDTA</name>
<protein>
    <submittedName>
        <fullName evidence="3">ATP-dependent DNA ligase</fullName>
    </submittedName>
</protein>
<evidence type="ECO:0000313" key="2">
    <source>
        <dbReference type="Proteomes" id="UP000274429"/>
    </source>
</evidence>
<reference evidence="1 2" key="2">
    <citation type="submission" date="2018-11" db="EMBL/GenBank/DDBJ databases">
        <authorList>
            <consortium name="Pathogen Informatics"/>
        </authorList>
    </citation>
    <scope>NUCLEOTIDE SEQUENCE [LARGE SCALE GENOMIC DNA]</scope>
</reference>
<dbReference type="AlphaFoldDB" id="A0A0R3WQN7"/>
<reference evidence="3" key="1">
    <citation type="submission" date="2017-02" db="UniProtKB">
        <authorList>
            <consortium name="WormBaseParasite"/>
        </authorList>
    </citation>
    <scope>IDENTIFICATION</scope>
</reference>
<accession>A0A0R3WQN7</accession>
<gene>
    <name evidence="1" type="ORF">TTAC_LOCUS3062</name>
</gene>
<dbReference type="EMBL" id="UYWX01001871">
    <property type="protein sequence ID" value="VDM21870.1"/>
    <property type="molecule type" value="Genomic_DNA"/>
</dbReference>
<sequence>MGIRSVDKGKLDWDTRLTTTVVYRWRLLPEGEYAAEDNLTCSIGHVEWLRPQAPLFATAGIAEVEAFSQDDGTVATVSLDLAPR</sequence>
<dbReference type="WBParaSite" id="TTAC_0000307701-mRNA-1">
    <property type="protein sequence ID" value="TTAC_0000307701-mRNA-1"/>
    <property type="gene ID" value="TTAC_0000307701"/>
</dbReference>
<evidence type="ECO:0000313" key="1">
    <source>
        <dbReference type="EMBL" id="VDM21870.1"/>
    </source>
</evidence>
<dbReference type="Proteomes" id="UP000274429">
    <property type="component" value="Unassembled WGS sequence"/>
</dbReference>
<organism evidence="3">
    <name type="scientific">Hydatigena taeniaeformis</name>
    <name type="common">Feline tapeworm</name>
    <name type="synonym">Taenia taeniaeformis</name>
    <dbReference type="NCBI Taxonomy" id="6205"/>
    <lineage>
        <taxon>Eukaryota</taxon>
        <taxon>Metazoa</taxon>
        <taxon>Spiralia</taxon>
        <taxon>Lophotrochozoa</taxon>
        <taxon>Platyhelminthes</taxon>
        <taxon>Cestoda</taxon>
        <taxon>Eucestoda</taxon>
        <taxon>Cyclophyllidea</taxon>
        <taxon>Taeniidae</taxon>
        <taxon>Hydatigera</taxon>
    </lineage>
</organism>
<keyword evidence="2" id="KW-1185">Reference proteome</keyword>